<sequence length="300" mass="32227">MSLRLAALRLVLRWFARPRLARVVTPDAARADFDRFARHLPAPPFLLDLPGRQAPHLHRITAGPVGDHAVILWLHGGAYVAGRPVTHAGMLGRLSRLSRLEVYAPDYRLAPEHPAPAAFDDARAAHARLMAGGWAPGQVILGGDSAGGGLALALLADLCVRGLRPAGLVAFSPWTDLAMTGDSLRTHAAADPLLPAARMEEAVAMIRGDLPPGDPRLSPLYARYDAPPPVLIQVGDDEILLDDSRRMADVLRAAGGEVRLEVWPCAPHVWQIFDGWLPEARAALRQAAAFARQLAPGASR</sequence>
<dbReference type="PANTHER" id="PTHR48081:SF30">
    <property type="entry name" value="ACETYL-HYDROLASE LIPR-RELATED"/>
    <property type="match status" value="1"/>
</dbReference>
<evidence type="ECO:0000259" key="3">
    <source>
        <dbReference type="Pfam" id="PF07859"/>
    </source>
</evidence>
<gene>
    <name evidence="4" type="ORF">RGD00_13795</name>
</gene>
<dbReference type="InterPro" id="IPR029058">
    <property type="entry name" value="AB_hydrolase_fold"/>
</dbReference>
<dbReference type="Gene3D" id="3.40.50.1820">
    <property type="entry name" value="alpha/beta hydrolase"/>
    <property type="match status" value="1"/>
</dbReference>
<evidence type="ECO:0000256" key="1">
    <source>
        <dbReference type="ARBA" id="ARBA00010515"/>
    </source>
</evidence>
<dbReference type="Proteomes" id="UP001247754">
    <property type="component" value="Unassembled WGS sequence"/>
</dbReference>
<organism evidence="4 5">
    <name type="scientific">Ruixingdingia sedimenti</name>
    <dbReference type="NCBI Taxonomy" id="3073604"/>
    <lineage>
        <taxon>Bacteria</taxon>
        <taxon>Pseudomonadati</taxon>
        <taxon>Pseudomonadota</taxon>
        <taxon>Alphaproteobacteria</taxon>
        <taxon>Rhodobacterales</taxon>
        <taxon>Paracoccaceae</taxon>
        <taxon>Ruixingdingia</taxon>
    </lineage>
</organism>
<protein>
    <submittedName>
        <fullName evidence="4">Alpha/beta hydrolase fold domain-containing protein</fullName>
    </submittedName>
</protein>
<dbReference type="EMBL" id="JAVKPH010000016">
    <property type="protein sequence ID" value="MDR5653686.1"/>
    <property type="molecule type" value="Genomic_DNA"/>
</dbReference>
<feature type="domain" description="Alpha/beta hydrolase fold-3" evidence="3">
    <location>
        <begin position="71"/>
        <end position="271"/>
    </location>
</feature>
<dbReference type="Pfam" id="PF07859">
    <property type="entry name" value="Abhydrolase_3"/>
    <property type="match status" value="1"/>
</dbReference>
<proteinExistence type="inferred from homology"/>
<evidence type="ECO:0000313" key="5">
    <source>
        <dbReference type="Proteomes" id="UP001247754"/>
    </source>
</evidence>
<dbReference type="InterPro" id="IPR013094">
    <property type="entry name" value="AB_hydrolase_3"/>
</dbReference>
<reference evidence="4 5" key="1">
    <citation type="submission" date="2023-09" db="EMBL/GenBank/DDBJ databases">
        <title>Xinfangfangia sedmenti sp. nov., isolated the sedment.</title>
        <authorList>
            <person name="Xu L."/>
        </authorList>
    </citation>
    <scope>NUCLEOTIDE SEQUENCE [LARGE SCALE GENOMIC DNA]</scope>
    <source>
        <strain evidence="4 5">LG-4</strain>
    </source>
</reference>
<keyword evidence="2 4" id="KW-0378">Hydrolase</keyword>
<dbReference type="GO" id="GO:0016787">
    <property type="term" value="F:hydrolase activity"/>
    <property type="evidence" value="ECO:0007669"/>
    <property type="project" value="UniProtKB-KW"/>
</dbReference>
<name>A0ABU1F9X2_9RHOB</name>
<evidence type="ECO:0000256" key="2">
    <source>
        <dbReference type="ARBA" id="ARBA00022801"/>
    </source>
</evidence>
<dbReference type="SUPFAM" id="SSF53474">
    <property type="entry name" value="alpha/beta-Hydrolases"/>
    <property type="match status" value="1"/>
</dbReference>
<accession>A0ABU1F9X2</accession>
<comment type="caution">
    <text evidence="4">The sequence shown here is derived from an EMBL/GenBank/DDBJ whole genome shotgun (WGS) entry which is preliminary data.</text>
</comment>
<dbReference type="RefSeq" id="WP_310457924.1">
    <property type="nucleotide sequence ID" value="NZ_JAVKPH010000016.1"/>
</dbReference>
<dbReference type="PANTHER" id="PTHR48081">
    <property type="entry name" value="AB HYDROLASE SUPERFAMILY PROTEIN C4A8.06C"/>
    <property type="match status" value="1"/>
</dbReference>
<evidence type="ECO:0000313" key="4">
    <source>
        <dbReference type="EMBL" id="MDR5653686.1"/>
    </source>
</evidence>
<keyword evidence="5" id="KW-1185">Reference proteome</keyword>
<dbReference type="InterPro" id="IPR050300">
    <property type="entry name" value="GDXG_lipolytic_enzyme"/>
</dbReference>
<comment type="similarity">
    <text evidence="1">Belongs to the 'GDXG' lipolytic enzyme family.</text>
</comment>